<reference evidence="4 5" key="1">
    <citation type="submission" date="2023-01" db="EMBL/GenBank/DDBJ databases">
        <title>Minimal conservation of predation-associated metabolite biosynthetic gene clusters underscores biosynthetic potential of Myxococcota including descriptions for ten novel species: Archangium lansinium sp. nov., Myxococcus landrumus sp. nov., Nannocystis bai.</title>
        <authorList>
            <person name="Ahearne A."/>
            <person name="Stevens C."/>
            <person name="Dowd S."/>
        </authorList>
    </citation>
    <scope>NUCLEOTIDE SEQUENCE [LARGE SCALE GENOMIC DNA]</scope>
    <source>
        <strain evidence="4 5">WIWO2</strain>
    </source>
</reference>
<organism evidence="4 5">
    <name type="scientific">Sorangium atrum</name>
    <dbReference type="NCBI Taxonomy" id="2995308"/>
    <lineage>
        <taxon>Bacteria</taxon>
        <taxon>Pseudomonadati</taxon>
        <taxon>Myxococcota</taxon>
        <taxon>Polyangia</taxon>
        <taxon>Polyangiales</taxon>
        <taxon>Polyangiaceae</taxon>
        <taxon>Sorangium</taxon>
    </lineage>
</organism>
<keyword evidence="2" id="KW-0732">Signal</keyword>
<name>A0ABT5CBI4_9BACT</name>
<feature type="signal peptide" evidence="2">
    <location>
        <begin position="1"/>
        <end position="21"/>
    </location>
</feature>
<proteinExistence type="predicted"/>
<feature type="compositionally biased region" description="Polar residues" evidence="1">
    <location>
        <begin position="503"/>
        <end position="512"/>
    </location>
</feature>
<dbReference type="EMBL" id="JAQNDK010000005">
    <property type="protein sequence ID" value="MDC0683794.1"/>
    <property type="molecule type" value="Genomic_DNA"/>
</dbReference>
<feature type="domain" description="VWFA" evidence="3">
    <location>
        <begin position="128"/>
        <end position="308"/>
    </location>
</feature>
<keyword evidence="5" id="KW-1185">Reference proteome</keyword>
<feature type="compositionally biased region" description="Low complexity" evidence="1">
    <location>
        <begin position="469"/>
        <end position="488"/>
    </location>
</feature>
<evidence type="ECO:0000313" key="5">
    <source>
        <dbReference type="Proteomes" id="UP001217485"/>
    </source>
</evidence>
<dbReference type="SUPFAM" id="SSF53300">
    <property type="entry name" value="vWA-like"/>
    <property type="match status" value="1"/>
</dbReference>
<dbReference type="PANTHER" id="PTHR10579:SF43">
    <property type="entry name" value="ZINC FINGER (C3HC4-TYPE RING FINGER) FAMILY PROTEIN"/>
    <property type="match status" value="1"/>
</dbReference>
<dbReference type="RefSeq" id="WP_272101949.1">
    <property type="nucleotide sequence ID" value="NZ_JAQNDK010000005.1"/>
</dbReference>
<feature type="compositionally biased region" description="Basic and acidic residues" evidence="1">
    <location>
        <begin position="458"/>
        <end position="468"/>
    </location>
</feature>
<feature type="compositionally biased region" description="Low complexity" evidence="1">
    <location>
        <begin position="62"/>
        <end position="75"/>
    </location>
</feature>
<protein>
    <submittedName>
        <fullName evidence="4">VWA domain-containing protein</fullName>
    </submittedName>
</protein>
<dbReference type="InterPro" id="IPR036465">
    <property type="entry name" value="vWFA_dom_sf"/>
</dbReference>
<dbReference type="Gene3D" id="3.40.50.410">
    <property type="entry name" value="von Willebrand factor, type A domain"/>
    <property type="match status" value="1"/>
</dbReference>
<evidence type="ECO:0000313" key="4">
    <source>
        <dbReference type="EMBL" id="MDC0683794.1"/>
    </source>
</evidence>
<feature type="region of interest" description="Disordered" evidence="1">
    <location>
        <begin position="62"/>
        <end position="87"/>
    </location>
</feature>
<dbReference type="PROSITE" id="PS51257">
    <property type="entry name" value="PROKAR_LIPOPROTEIN"/>
    <property type="match status" value="1"/>
</dbReference>
<dbReference type="Pfam" id="PF00092">
    <property type="entry name" value="VWA"/>
    <property type="match status" value="1"/>
</dbReference>
<evidence type="ECO:0000256" key="2">
    <source>
        <dbReference type="SAM" id="SignalP"/>
    </source>
</evidence>
<dbReference type="SMART" id="SM00327">
    <property type="entry name" value="VWA"/>
    <property type="match status" value="1"/>
</dbReference>
<dbReference type="InterPro" id="IPR002035">
    <property type="entry name" value="VWF_A"/>
</dbReference>
<feature type="region of interest" description="Disordered" evidence="1">
    <location>
        <begin position="458"/>
        <end position="512"/>
    </location>
</feature>
<dbReference type="PROSITE" id="PS50234">
    <property type="entry name" value="VWFA"/>
    <property type="match status" value="1"/>
</dbReference>
<evidence type="ECO:0000256" key="1">
    <source>
        <dbReference type="SAM" id="MobiDB-lite"/>
    </source>
</evidence>
<feature type="chain" id="PRO_5047057800" evidence="2">
    <location>
        <begin position="22"/>
        <end position="512"/>
    </location>
</feature>
<accession>A0ABT5CBI4</accession>
<dbReference type="InterPro" id="IPR051266">
    <property type="entry name" value="CLCR"/>
</dbReference>
<sequence>MRTMLAGLLMGWAALGCTASAAAPPGTSAAAVAAASGAAAREDATKGEEAKRVAVAVAPAAPAEPSAAAAEAPSSRPEPRPSGNQGVWIGAAGASDFVLPGRRETQLGVWIDVPAARAARGQQRAPAAVVLLVDASGSMQGPKMENARAAAQAFVDRLPDGDLVSVASFADTAQARVSPTVLGRSTRPAVARAIAALGPDGSTNLFAGLQLAEQHALAAPSTHAVRRVVLISDGQANIGPSSPDILGALAQRGAAHGVQVTSIGVGADYDERTLNALAIGSSGRLYHLTEAREMSSVLERELALLQTTAATGAFVEIVPAPGVELLDVPNERTERSGDALRVLLGTMFGGQHREMLVRARVTAPAAGSHPLASVRLHFRDAESGNLPRVQEVVASYDVTSDPALVAAHQNEKTQTIAAVMEAGMMQLDAAQEVSAGNFGAAEAKLAAAEDRLRQQAARARSDKEKERAVQAASALASARKTARAAAAAPPSPAARRMEALEMNSASPVWSGR</sequence>
<dbReference type="Proteomes" id="UP001217485">
    <property type="component" value="Unassembled WGS sequence"/>
</dbReference>
<evidence type="ECO:0000259" key="3">
    <source>
        <dbReference type="PROSITE" id="PS50234"/>
    </source>
</evidence>
<dbReference type="PANTHER" id="PTHR10579">
    <property type="entry name" value="CALCIUM-ACTIVATED CHLORIDE CHANNEL REGULATOR"/>
    <property type="match status" value="1"/>
</dbReference>
<gene>
    <name evidence="4" type="ORF">POL72_39070</name>
</gene>
<comment type="caution">
    <text evidence="4">The sequence shown here is derived from an EMBL/GenBank/DDBJ whole genome shotgun (WGS) entry which is preliminary data.</text>
</comment>